<evidence type="ECO:0000256" key="2">
    <source>
        <dbReference type="ARBA" id="ARBA00023125"/>
    </source>
</evidence>
<feature type="compositionally biased region" description="Polar residues" evidence="6">
    <location>
        <begin position="486"/>
        <end position="503"/>
    </location>
</feature>
<comment type="similarity">
    <text evidence="5">Belongs to the type II topoisomerase family.</text>
</comment>
<proteinExistence type="inferred from homology"/>
<evidence type="ECO:0000256" key="6">
    <source>
        <dbReference type="SAM" id="MobiDB-lite"/>
    </source>
</evidence>
<evidence type="ECO:0000256" key="5">
    <source>
        <dbReference type="RuleBase" id="RU362094"/>
    </source>
</evidence>
<name>A0ABM0TBA0_CAMSA</name>
<dbReference type="CDD" id="cd00167">
    <property type="entry name" value="SANT"/>
    <property type="match status" value="1"/>
</dbReference>
<feature type="compositionally biased region" description="Basic and acidic residues" evidence="6">
    <location>
        <begin position="369"/>
        <end position="384"/>
    </location>
</feature>
<dbReference type="Proteomes" id="UP000694864">
    <property type="component" value="Chromosome 8"/>
</dbReference>
<evidence type="ECO:0000256" key="1">
    <source>
        <dbReference type="ARBA" id="ARBA00000185"/>
    </source>
</evidence>
<sequence length="713" mass="79217">MYCGAVKRVSLQSIKLCVQVMVSLEMEDNDPNKECIYADSLSEFITWINSDKTPLHDVMGFRKEVNGTTVDISFQWCVDGYSAIMLGYANSIRTIDGGTHIDGVKASITRTFNSLLNKSKLVEDKDVILSEEHVIEGLTCIVSVIVPRPEFEGQTQTRLGNPYVREIVDQSVQEYLTEYFELHPDVFESIISKSFNAYKTDLAVTRARDLYRSESVSTVYTIQPVREKLTNCSSETSEIIIGRGDSSVGAADHGSDRCFKNKRTREQLWSDDAVSTAPGDSSEDSSFSNFEKRSKKRKSSVQSSHLPVSSRQPADDSNPPNPKDVSKKTPKDVTHGSNKIRPVIPVQSSHLPVSSRQPADDSNPPNPKDVSKKTPKDVTHESNKIRPVIPVQASHVRVSSRQSAGDSNPPNPKDVSKKTPKDVTHGSNKTRPVVPVQSSHLCVSSRRSAAGDSNPPNPKYLSKNTPKDVSHGSNKTRPVTPIGPGFQSSHLCVSSRQSAGGSNPPNPKGVTKKTQKDVTHGSIKTRPVIPIGPRFQAEIPVWVAPTKKGKFYGSPGDSDTLRWLGTGVWPTYSLKKTVHYKKVGEGRPDSCSCTNPRSISCIKRHTKEARELLKKEINRAFDTWKFDEMGEEAGSWTAKEEQRFDALLKKNPLSSSDGFWEFAYNAFPRKSEKDLVNYYYNVFLIKRMRFLANSSASHHIDSDDDQYDDFLAG</sequence>
<evidence type="ECO:0000313" key="9">
    <source>
        <dbReference type="RefSeq" id="XP_010423629.1"/>
    </source>
</evidence>
<feature type="compositionally biased region" description="Polar residues" evidence="6">
    <location>
        <begin position="425"/>
        <end position="447"/>
    </location>
</feature>
<dbReference type="PANTHER" id="PTHR45866:SF7">
    <property type="entry name" value="DNA GYRASE SUBUNIT B, CHLOROPLASTIC"/>
    <property type="match status" value="1"/>
</dbReference>
<feature type="compositionally biased region" description="Low complexity" evidence="6">
    <location>
        <begin position="300"/>
        <end position="310"/>
    </location>
</feature>
<reference evidence="8" key="2">
    <citation type="journal article" date="2014" name="Nat. Commun.">
        <title>The emerging biofuel crop Camelina sativa retains a highly undifferentiated hexaploid genome structure.</title>
        <authorList>
            <person name="Kagale S."/>
            <person name="Koh C."/>
            <person name="Nixon J."/>
            <person name="Bollina V."/>
            <person name="Clarke W.E."/>
            <person name="Tuteja R."/>
            <person name="Spillane C."/>
            <person name="Robinson S.J."/>
            <person name="Links M.G."/>
            <person name="Clarke C."/>
            <person name="Higgins E.E."/>
            <person name="Huebert T."/>
            <person name="Sharpe A.G."/>
            <person name="Parkin I.A."/>
        </authorList>
    </citation>
    <scope>NUCLEOTIDE SEQUENCE [LARGE SCALE GENOMIC DNA]</scope>
    <source>
        <strain evidence="8">r\DH55</strain>
    </source>
</reference>
<feature type="compositionally biased region" description="Basic and acidic residues" evidence="6">
    <location>
        <begin position="414"/>
        <end position="424"/>
    </location>
</feature>
<gene>
    <name evidence="9 10" type="primary">LOC104708712</name>
</gene>
<reference evidence="9 10" key="3">
    <citation type="submission" date="2025-05" db="UniProtKB">
        <authorList>
            <consortium name="RefSeq"/>
        </authorList>
    </citation>
    <scope>IDENTIFICATION</scope>
    <source>
        <tissue evidence="9 10">Leaf</tissue>
    </source>
</reference>
<dbReference type="PRINTS" id="PR01159">
    <property type="entry name" value="DNAGYRASEB"/>
</dbReference>
<dbReference type="InterPro" id="IPR000949">
    <property type="entry name" value="ELM2_dom"/>
</dbReference>
<dbReference type="CDD" id="cd00329">
    <property type="entry name" value="TopoII_MutL_Trans"/>
    <property type="match status" value="1"/>
</dbReference>
<dbReference type="Pfam" id="PF00204">
    <property type="entry name" value="DNA_gyraseB"/>
    <property type="match status" value="1"/>
</dbReference>
<dbReference type="Gene3D" id="3.30.230.10">
    <property type="match status" value="1"/>
</dbReference>
<protein>
    <recommendedName>
        <fullName evidence="5">DNA topoisomerase 2</fullName>
        <ecNumber evidence="5">5.6.2.2</ecNumber>
    </recommendedName>
</protein>
<accession>A0ABM0TBA0</accession>
<keyword evidence="4" id="KW-0539">Nucleus</keyword>
<comment type="catalytic activity">
    <reaction evidence="1 5">
        <text>ATP-dependent breakage, passage and rejoining of double-stranded DNA.</text>
        <dbReference type="EC" id="5.6.2.2"/>
    </reaction>
</comment>
<keyword evidence="5" id="KW-0799">Topoisomerase</keyword>
<evidence type="ECO:0000256" key="4">
    <source>
        <dbReference type="ARBA" id="ARBA00023242"/>
    </source>
</evidence>
<comment type="subunit">
    <text evidence="5">Homodimer.</text>
</comment>
<keyword evidence="5" id="KW-0547">Nucleotide-binding</keyword>
<evidence type="ECO:0000259" key="7">
    <source>
        <dbReference type="SMART" id="SM01189"/>
    </source>
</evidence>
<comment type="function">
    <text evidence="5">Control of topological states of DNA by transient breakage and subsequent rejoining of DNA strands. Topoisomerase II makes double-strand breaks.</text>
</comment>
<feature type="compositionally biased region" description="Polar residues" evidence="6">
    <location>
        <begin position="397"/>
        <end position="408"/>
    </location>
</feature>
<dbReference type="PANTHER" id="PTHR45866">
    <property type="entry name" value="DNA GYRASE/TOPOISOMERASE SUBUNIT B"/>
    <property type="match status" value="1"/>
</dbReference>
<dbReference type="RefSeq" id="XP_010423629.1">
    <property type="nucleotide sequence ID" value="XM_010425327.2"/>
</dbReference>
<evidence type="ECO:0000256" key="3">
    <source>
        <dbReference type="ARBA" id="ARBA00023235"/>
    </source>
</evidence>
<dbReference type="InterPro" id="IPR020568">
    <property type="entry name" value="Ribosomal_Su5_D2-typ_SF"/>
</dbReference>
<dbReference type="GeneID" id="104708712"/>
<feature type="compositionally biased region" description="Basic and acidic residues" evidence="6">
    <location>
        <begin position="324"/>
        <end position="334"/>
    </location>
</feature>
<dbReference type="InterPro" id="IPR001005">
    <property type="entry name" value="SANT/Myb"/>
</dbReference>
<dbReference type="SUPFAM" id="SSF54211">
    <property type="entry name" value="Ribosomal protein S5 domain 2-like"/>
    <property type="match status" value="1"/>
</dbReference>
<dbReference type="InterPro" id="IPR013506">
    <property type="entry name" value="Topo_IIA_bsu_dom2"/>
</dbReference>
<dbReference type="SMART" id="SM00433">
    <property type="entry name" value="TOP2c"/>
    <property type="match status" value="1"/>
</dbReference>
<dbReference type="InterPro" id="IPR000565">
    <property type="entry name" value="Topo_IIA_B"/>
</dbReference>
<feature type="region of interest" description="Disordered" evidence="6">
    <location>
        <begin position="269"/>
        <end position="527"/>
    </location>
</feature>
<keyword evidence="3 5" id="KW-0413">Isomerase</keyword>
<dbReference type="InterPro" id="IPR014721">
    <property type="entry name" value="Ribsml_uS5_D2-typ_fold_subgr"/>
</dbReference>
<keyword evidence="2 5" id="KW-0238">DNA-binding</keyword>
<dbReference type="EC" id="5.6.2.2" evidence="5"/>
<dbReference type="SMART" id="SM01189">
    <property type="entry name" value="ELM2"/>
    <property type="match status" value="1"/>
</dbReference>
<keyword evidence="8" id="KW-1185">Reference proteome</keyword>
<feature type="compositionally biased region" description="Polar residues" evidence="6">
    <location>
        <begin position="346"/>
        <end position="357"/>
    </location>
</feature>
<dbReference type="InterPro" id="IPR001241">
    <property type="entry name" value="Topo_IIA"/>
</dbReference>
<evidence type="ECO:0000313" key="8">
    <source>
        <dbReference type="Proteomes" id="UP000694864"/>
    </source>
</evidence>
<dbReference type="RefSeq" id="XP_010423630.1">
    <property type="nucleotide sequence ID" value="XM_010425328.2"/>
</dbReference>
<feature type="domain" description="ELM2" evidence="7">
    <location>
        <begin position="529"/>
        <end position="590"/>
    </location>
</feature>
<evidence type="ECO:0000313" key="10">
    <source>
        <dbReference type="RefSeq" id="XP_010423630.1"/>
    </source>
</evidence>
<organism evidence="8 10">
    <name type="scientific">Camelina sativa</name>
    <name type="common">False flax</name>
    <name type="synonym">Myagrum sativum</name>
    <dbReference type="NCBI Taxonomy" id="90675"/>
    <lineage>
        <taxon>Eukaryota</taxon>
        <taxon>Viridiplantae</taxon>
        <taxon>Streptophyta</taxon>
        <taxon>Embryophyta</taxon>
        <taxon>Tracheophyta</taxon>
        <taxon>Spermatophyta</taxon>
        <taxon>Magnoliopsida</taxon>
        <taxon>eudicotyledons</taxon>
        <taxon>Gunneridae</taxon>
        <taxon>Pentapetalae</taxon>
        <taxon>rosids</taxon>
        <taxon>malvids</taxon>
        <taxon>Brassicales</taxon>
        <taxon>Brassicaceae</taxon>
        <taxon>Camelineae</taxon>
        <taxon>Camelina</taxon>
    </lineage>
</organism>
<keyword evidence="5" id="KW-0067">ATP-binding</keyword>
<reference evidence="8" key="1">
    <citation type="journal article" date="1997" name="Nucleic Acids Res.">
        <title>tRNAscan-SE: a program for improved detection of transfer RNA genes in genomic sequence.</title>
        <authorList>
            <person name="Lowe T.M."/>
            <person name="Eddy S.R."/>
        </authorList>
    </citation>
    <scope>NUCLEOTIDE SEQUENCE [LARGE SCALE GENOMIC DNA]</scope>
    <source>
        <strain evidence="8">r\DH55</strain>
    </source>
</reference>